<proteinExistence type="predicted"/>
<keyword evidence="3" id="KW-1185">Reference proteome</keyword>
<feature type="region of interest" description="Disordered" evidence="1">
    <location>
        <begin position="1"/>
        <end position="27"/>
    </location>
</feature>
<sequence>MKCAGSGGEFMPYLKKPSKNGKNGKKVDKVRGSFLPILPFLSVPIERVKIGGAS</sequence>
<comment type="caution">
    <text evidence="2">The sequence shown here is derived from an EMBL/GenBank/DDBJ whole genome shotgun (WGS) entry which is preliminary data.</text>
</comment>
<protein>
    <submittedName>
        <fullName evidence="2">Uncharacterized protein</fullName>
    </submittedName>
</protein>
<gene>
    <name evidence="2" type="ORF">GCM10007853_08070</name>
</gene>
<name>A0ABQ5V628_9PROT</name>
<evidence type="ECO:0000256" key="1">
    <source>
        <dbReference type="SAM" id="MobiDB-lite"/>
    </source>
</evidence>
<dbReference type="EMBL" id="BSNK01000001">
    <property type="protein sequence ID" value="GLQ22933.1"/>
    <property type="molecule type" value="Genomic_DNA"/>
</dbReference>
<accession>A0ABQ5V628</accession>
<evidence type="ECO:0000313" key="3">
    <source>
        <dbReference type="Proteomes" id="UP001161391"/>
    </source>
</evidence>
<organism evidence="2 3">
    <name type="scientific">Algimonas ampicilliniresistens</name>
    <dbReference type="NCBI Taxonomy" id="1298735"/>
    <lineage>
        <taxon>Bacteria</taxon>
        <taxon>Pseudomonadati</taxon>
        <taxon>Pseudomonadota</taxon>
        <taxon>Alphaproteobacteria</taxon>
        <taxon>Maricaulales</taxon>
        <taxon>Robiginitomaculaceae</taxon>
        <taxon>Algimonas</taxon>
    </lineage>
</organism>
<reference evidence="2" key="2">
    <citation type="submission" date="2023-01" db="EMBL/GenBank/DDBJ databases">
        <title>Draft genome sequence of Algimonas ampicilliniresistens strain NBRC 108219.</title>
        <authorList>
            <person name="Sun Q."/>
            <person name="Mori K."/>
        </authorList>
    </citation>
    <scope>NUCLEOTIDE SEQUENCE</scope>
    <source>
        <strain evidence="2">NBRC 108219</strain>
    </source>
</reference>
<evidence type="ECO:0000313" key="2">
    <source>
        <dbReference type="EMBL" id="GLQ22933.1"/>
    </source>
</evidence>
<reference evidence="2" key="1">
    <citation type="journal article" date="2014" name="Int. J. Syst. Evol. Microbiol.">
        <title>Complete genome of a new Firmicutes species belonging to the dominant human colonic microbiota ('Ruminococcus bicirculans') reveals two chromosomes and a selective capacity to utilize plant glucans.</title>
        <authorList>
            <consortium name="NISC Comparative Sequencing Program"/>
            <person name="Wegmann U."/>
            <person name="Louis P."/>
            <person name="Goesmann A."/>
            <person name="Henrissat B."/>
            <person name="Duncan S.H."/>
            <person name="Flint H.J."/>
        </authorList>
    </citation>
    <scope>NUCLEOTIDE SEQUENCE</scope>
    <source>
        <strain evidence="2">NBRC 108219</strain>
    </source>
</reference>
<dbReference type="Proteomes" id="UP001161391">
    <property type="component" value="Unassembled WGS sequence"/>
</dbReference>